<dbReference type="EMBL" id="JAEPBG010000002">
    <property type="protein sequence ID" value="MBK4734589.1"/>
    <property type="molecule type" value="Genomic_DNA"/>
</dbReference>
<dbReference type="RefSeq" id="WP_200591322.1">
    <property type="nucleotide sequence ID" value="NZ_JAEPBG010000002.1"/>
</dbReference>
<dbReference type="PANTHER" id="PTHR23004:SF7">
    <property type="entry name" value="DUF924-DOMAIN-CONTAINING PROTEIN"/>
    <property type="match status" value="1"/>
</dbReference>
<dbReference type="SUPFAM" id="SSF48452">
    <property type="entry name" value="TPR-like"/>
    <property type="match status" value="1"/>
</dbReference>
<proteinExistence type="predicted"/>
<dbReference type="Gene3D" id="1.20.58.320">
    <property type="entry name" value="TPR-like"/>
    <property type="match status" value="1"/>
</dbReference>
<dbReference type="Pfam" id="PF06041">
    <property type="entry name" value="DUF924"/>
    <property type="match status" value="1"/>
</dbReference>
<keyword evidence="2" id="KW-1185">Reference proteome</keyword>
<dbReference type="InterPro" id="IPR010323">
    <property type="entry name" value="DUF924"/>
</dbReference>
<dbReference type="PANTHER" id="PTHR23004">
    <property type="entry name" value="DOUBLECORTIN DOMAIN CONTAINING 2"/>
    <property type="match status" value="1"/>
</dbReference>
<dbReference type="AlphaFoldDB" id="A0A934W7E4"/>
<organism evidence="1 2">
    <name type="scientific">Noviherbaspirillum pedocola</name>
    <dbReference type="NCBI Taxonomy" id="2801341"/>
    <lineage>
        <taxon>Bacteria</taxon>
        <taxon>Pseudomonadati</taxon>
        <taxon>Pseudomonadota</taxon>
        <taxon>Betaproteobacteria</taxon>
        <taxon>Burkholderiales</taxon>
        <taxon>Oxalobacteraceae</taxon>
        <taxon>Noviherbaspirillum</taxon>
    </lineage>
</organism>
<protein>
    <submittedName>
        <fullName evidence="1">DUF924 domain-containing protein</fullName>
    </submittedName>
</protein>
<gene>
    <name evidence="1" type="ORF">JJB74_08235</name>
</gene>
<name>A0A934W7E4_9BURK</name>
<dbReference type="Proteomes" id="UP000622890">
    <property type="component" value="Unassembled WGS sequence"/>
</dbReference>
<dbReference type="Gene3D" id="1.25.40.10">
    <property type="entry name" value="Tetratricopeptide repeat domain"/>
    <property type="match status" value="1"/>
</dbReference>
<accession>A0A934W7E4</accession>
<evidence type="ECO:0000313" key="2">
    <source>
        <dbReference type="Proteomes" id="UP000622890"/>
    </source>
</evidence>
<comment type="caution">
    <text evidence="1">The sequence shown here is derived from an EMBL/GenBank/DDBJ whole genome shotgun (WGS) entry which is preliminary data.</text>
</comment>
<dbReference type="InterPro" id="IPR011990">
    <property type="entry name" value="TPR-like_helical_dom_sf"/>
</dbReference>
<reference evidence="1" key="1">
    <citation type="submission" date="2021-01" db="EMBL/GenBank/DDBJ databases">
        <title>Genome sequence of strain Noviherbaspirillum sp. DKR-6.</title>
        <authorList>
            <person name="Chaudhary D.K."/>
        </authorList>
    </citation>
    <scope>NUCLEOTIDE SEQUENCE</scope>
    <source>
        <strain evidence="1">DKR-6</strain>
    </source>
</reference>
<evidence type="ECO:0000313" key="1">
    <source>
        <dbReference type="EMBL" id="MBK4734589.1"/>
    </source>
</evidence>
<sequence length="201" mass="23054">MSEETPERILHFWFGTDTDEAAVAKAPASLWWGKKPEIDRQLADRFGPAVELAGSRALDSWMETPRTALALILLTDQFPRNIYRGTARAFASDSLALATCLHGLEVGQDQQLRPLERVFFYLPLEHSETLADQERSVRLFSTLFQQTPQARMETFRGYLTYALRHRRVIERFGRLPHRNAALGRTSTEEEKRFLLEPGSSF</sequence>